<evidence type="ECO:0000256" key="1">
    <source>
        <dbReference type="SAM" id="MobiDB-lite"/>
    </source>
</evidence>
<name>A0A5J5LCN5_HALHI</name>
<comment type="caution">
    <text evidence="2">The sequence shown here is derived from an EMBL/GenBank/DDBJ whole genome shotgun (WGS) entry which is preliminary data.</text>
</comment>
<organism evidence="2 3">
    <name type="scientific">Haloarcula hispanica</name>
    <dbReference type="NCBI Taxonomy" id="51589"/>
    <lineage>
        <taxon>Archaea</taxon>
        <taxon>Methanobacteriati</taxon>
        <taxon>Methanobacteriota</taxon>
        <taxon>Stenosarchaea group</taxon>
        <taxon>Halobacteria</taxon>
        <taxon>Halobacteriales</taxon>
        <taxon>Haloarculaceae</taxon>
        <taxon>Haloarcula</taxon>
    </lineage>
</organism>
<dbReference type="AlphaFoldDB" id="A0A5J5LCN5"/>
<gene>
    <name evidence="2" type="ORF">EGO51_18970</name>
</gene>
<evidence type="ECO:0000313" key="3">
    <source>
        <dbReference type="Proteomes" id="UP000326244"/>
    </source>
</evidence>
<feature type="region of interest" description="Disordered" evidence="1">
    <location>
        <begin position="173"/>
        <end position="204"/>
    </location>
</feature>
<reference evidence="2 3" key="1">
    <citation type="submission" date="2018-11" db="EMBL/GenBank/DDBJ databases">
        <title>Genomic analysis of Haloarcula hispanica CBA1121.</title>
        <authorList>
            <person name="Kim Y.B."/>
            <person name="Roh S.W."/>
        </authorList>
    </citation>
    <scope>NUCLEOTIDE SEQUENCE [LARGE SCALE GENOMIC DNA]</scope>
    <source>
        <strain evidence="2 3">CBA1121</strain>
    </source>
</reference>
<accession>A0A5J5LCN5</accession>
<dbReference type="GeneID" id="25157986"/>
<dbReference type="Proteomes" id="UP000326244">
    <property type="component" value="Unassembled WGS sequence"/>
</dbReference>
<protein>
    <submittedName>
        <fullName evidence="2">Transposase</fullName>
    </submittedName>
</protein>
<sequence length="658" mass="75229">MAHTATTRAEAFEPLHEKSDKHARLVWGLQTEDGSQKPLSKRAFHLATHWFGHDEHNDVEAFLAWLPITIGGTPIDDPYPQWHANTTDFDLVTRLHLIRLYHNWNHETALCQYLDAEPSLLDALGVDSRPDQSTLYNAWHERFTEQFREELRATIKQVVRVAKIRRVDVADRMSTADEATEEDEEPSASSQRKHARETTKQIWQTAKPLVGPVVDFDRPDETQIHDNAFLELHTFLGCREDLYAETGANDFVEDSTRDRTPTGSYHRNSIRDLSIQQHRQNHRAAMTNVIARARQAGLLTGKQTVAIDITEGKKFWGERDTTELQTQIIGTKEDNREVAYQYATVQLVGNDLPIVLDAVPVVKGMARDEIVDKLLTHATEMVTIDLVLMDREFQHDAIKEVCEKHGVYYLNPSKMYREEKLTAKQVAREDTTIHIESVAAAGQRPPRKRLWVPRANVRSDEMLPDGGTTEETEDVSEADEPSAPDGETQKQRIRREIVEDFLKRFVDISEEETAEWDLGTEFLETVEESAYRESYAVSEDGIRHVVFETNHPDIDISDGRASDTAVIHKIARFTRQYANRWGIENGYKKSKSMMAETTSTDHSYRFFNFIFACLLYSLWRLIDVLVKRSLGDERAGTCVRASTFLTIAKQDLGLGPPE</sequence>
<feature type="region of interest" description="Disordered" evidence="1">
    <location>
        <begin position="449"/>
        <end position="492"/>
    </location>
</feature>
<dbReference type="RefSeq" id="WP_050038584.1">
    <property type="nucleotide sequence ID" value="NZ_RQWK01000004.1"/>
</dbReference>
<proteinExistence type="predicted"/>
<evidence type="ECO:0000313" key="2">
    <source>
        <dbReference type="EMBL" id="KAA9404583.1"/>
    </source>
</evidence>
<feature type="compositionally biased region" description="Acidic residues" evidence="1">
    <location>
        <begin position="468"/>
        <end position="482"/>
    </location>
</feature>
<dbReference type="EMBL" id="RQWK01000004">
    <property type="protein sequence ID" value="KAA9404583.1"/>
    <property type="molecule type" value="Genomic_DNA"/>
</dbReference>